<organism evidence="7 8">
    <name type="scientific">BD1-7 clade bacterium</name>
    <dbReference type="NCBI Taxonomy" id="2029982"/>
    <lineage>
        <taxon>Bacteria</taxon>
        <taxon>Pseudomonadati</taxon>
        <taxon>Pseudomonadota</taxon>
        <taxon>Gammaproteobacteria</taxon>
        <taxon>Cellvibrionales</taxon>
        <taxon>Spongiibacteraceae</taxon>
        <taxon>BD1-7 clade</taxon>
    </lineage>
</organism>
<name>A0A5S9PN94_9GAMM</name>
<dbReference type="AlphaFoldDB" id="A0A5S9PN94"/>
<feature type="signal peptide" evidence="4">
    <location>
        <begin position="1"/>
        <end position="34"/>
    </location>
</feature>
<proteinExistence type="inferred from homology"/>
<evidence type="ECO:0000313" key="7">
    <source>
        <dbReference type="EMBL" id="CAA0105354.1"/>
    </source>
</evidence>
<dbReference type="Proteomes" id="UP000441399">
    <property type="component" value="Unassembled WGS sequence"/>
</dbReference>
<dbReference type="InterPro" id="IPR018391">
    <property type="entry name" value="PQQ_b-propeller_rpt"/>
</dbReference>
<dbReference type="PROSITE" id="PS51257">
    <property type="entry name" value="PROKAR_LIPOPROTEIN"/>
    <property type="match status" value="1"/>
</dbReference>
<feature type="chain" id="PRO_5024830131" evidence="4">
    <location>
        <begin position="35"/>
        <end position="644"/>
    </location>
</feature>
<comment type="similarity">
    <text evidence="2">Belongs to the bacterial PQQ dehydrogenase family.</text>
</comment>
<protein>
    <submittedName>
        <fullName evidence="7">Polyvinylalcohol dehydrogenase</fullName>
        <ecNumber evidence="7">1.1.2.6</ecNumber>
    </submittedName>
</protein>
<evidence type="ECO:0000313" key="8">
    <source>
        <dbReference type="Proteomes" id="UP000441399"/>
    </source>
</evidence>
<accession>A0A5S9PN94</accession>
<evidence type="ECO:0000256" key="1">
    <source>
        <dbReference type="ARBA" id="ARBA00001931"/>
    </source>
</evidence>
<evidence type="ECO:0000256" key="3">
    <source>
        <dbReference type="ARBA" id="ARBA00023002"/>
    </source>
</evidence>
<dbReference type="PANTHER" id="PTHR32303">
    <property type="entry name" value="QUINOPROTEIN ALCOHOL DEHYDROGENASE (CYTOCHROME C)"/>
    <property type="match status" value="1"/>
</dbReference>
<dbReference type="Gene3D" id="2.140.10.10">
    <property type="entry name" value="Quinoprotein alcohol dehydrogenase-like superfamily"/>
    <property type="match status" value="1"/>
</dbReference>
<evidence type="ECO:0000256" key="2">
    <source>
        <dbReference type="ARBA" id="ARBA00008156"/>
    </source>
</evidence>
<dbReference type="InterPro" id="IPR011047">
    <property type="entry name" value="Quinoprotein_ADH-like_sf"/>
</dbReference>
<comment type="cofactor">
    <cofactor evidence="1">
        <name>pyrroloquinoline quinone</name>
        <dbReference type="ChEBI" id="CHEBI:58442"/>
    </cofactor>
</comment>
<dbReference type="GO" id="GO:0047059">
    <property type="term" value="F:polyvinyl alcohol dehydrogenase (cytochrome) activity"/>
    <property type="evidence" value="ECO:0007669"/>
    <property type="project" value="UniProtKB-EC"/>
</dbReference>
<keyword evidence="4" id="KW-0732">Signal</keyword>
<evidence type="ECO:0000256" key="4">
    <source>
        <dbReference type="SAM" id="SignalP"/>
    </source>
</evidence>
<dbReference type="EMBL" id="CACSIO010000012">
    <property type="protein sequence ID" value="CAA0105354.1"/>
    <property type="molecule type" value="Genomic_DNA"/>
</dbReference>
<keyword evidence="3 7" id="KW-0560">Oxidoreductase</keyword>
<dbReference type="Pfam" id="PF01011">
    <property type="entry name" value="PQQ"/>
    <property type="match status" value="1"/>
</dbReference>
<evidence type="ECO:0000259" key="6">
    <source>
        <dbReference type="Pfam" id="PF13360"/>
    </source>
</evidence>
<dbReference type="SMART" id="SM00564">
    <property type="entry name" value="PQQ"/>
    <property type="match status" value="7"/>
</dbReference>
<evidence type="ECO:0000259" key="5">
    <source>
        <dbReference type="Pfam" id="PF01011"/>
    </source>
</evidence>
<reference evidence="7 8" key="1">
    <citation type="submission" date="2019-11" db="EMBL/GenBank/DDBJ databases">
        <authorList>
            <person name="Holert J."/>
        </authorList>
    </citation>
    <scope>NUCLEOTIDE SEQUENCE [LARGE SCALE GENOMIC DNA]</scope>
    <source>
        <strain evidence="7">SB11_3</strain>
    </source>
</reference>
<gene>
    <name evidence="7" type="primary">pvadh</name>
    <name evidence="7" type="ORF">OPDIPICF_00950</name>
</gene>
<dbReference type="Gene3D" id="2.40.10.480">
    <property type="match status" value="1"/>
</dbReference>
<dbReference type="OrthoDB" id="9794322at2"/>
<dbReference type="EC" id="1.1.2.6" evidence="7"/>
<feature type="domain" description="Pyrrolo-quinoline quinone repeat" evidence="6">
    <location>
        <begin position="351"/>
        <end position="534"/>
    </location>
</feature>
<dbReference type="SUPFAM" id="SSF50998">
    <property type="entry name" value="Quinoprotein alcohol dehydrogenase-like"/>
    <property type="match status" value="2"/>
</dbReference>
<dbReference type="PANTHER" id="PTHR32303:SF10">
    <property type="entry name" value="OUTER MEMBRANE PROTEIN ASSEMBLY FACTOR BAMB"/>
    <property type="match status" value="1"/>
</dbReference>
<feature type="domain" description="Pyrrolo-quinoline quinone repeat" evidence="5">
    <location>
        <begin position="58"/>
        <end position="316"/>
    </location>
</feature>
<sequence length="644" mass="68248">MTIKITGRRAGLLTLTIASLLSLTACFPKIPSFAACPVTRGGDLDLHVPGANGGDLAWASWGGDLANTHHAAGETLISPANVEDLEVKWISHVSGSVSATPTVTDGTLYITDWGTGASIDANAKGGKVFAIDANDGSQLWSQSVRRLNNDSLNNVSRSSPAIFEDLVIIADVQNPAPITVFPSLIDRARRFLFGFDDLCGGYVYALHRASGDLVWSRKIGTKLYDQISQSPVVYNDKVLVGVSSHESTYARSEKIPCCTFRGSFVALDAHTGEIEWRTYMIDDEDDRDQFSGAAVWGGAPTIDVARNSVYLPTGNNYWVPQSVQQCLVSAVGDELATQACLAVVPRNFVDSIVALDIDTGAVKWATSSQTYDAWTTACDFETLFPLLAFSSSSKNCPNPKGPDSDFAQPPVLVAIDVGAGVMEDRLFAGNKAGEYFALNPDTGAIIWRKHIGPAGLIGGMQFGSASDGQRVYLQNTNFDHRPYTLAAGSLAGTTIRSGFWTALDPVTGDILWQTPVPNYDAPIRGGGTVVTGGGEIGPDGASAGGQTVYTSGMVHPVWGIGLGEGFFNWPMGGLTVANGVVFAGVADLQGTMVAMDASTGTIRWMFQTGQSIVSTPSVVDGRVYWGSGYKTGTDGDRVYSFGLP</sequence>
<keyword evidence="8" id="KW-1185">Reference proteome</keyword>
<dbReference type="Pfam" id="PF13360">
    <property type="entry name" value="PQQ_2"/>
    <property type="match status" value="1"/>
</dbReference>
<dbReference type="InterPro" id="IPR002372">
    <property type="entry name" value="PQQ_rpt_dom"/>
</dbReference>